<accession>A0A644W0I9</accession>
<reference evidence="1" key="1">
    <citation type="submission" date="2019-08" db="EMBL/GenBank/DDBJ databases">
        <authorList>
            <person name="Kucharzyk K."/>
            <person name="Murdoch R.W."/>
            <person name="Higgins S."/>
            <person name="Loffler F."/>
        </authorList>
    </citation>
    <scope>NUCLEOTIDE SEQUENCE</scope>
</reference>
<name>A0A644W0I9_9ZZZZ</name>
<dbReference type="Pfam" id="PF19781">
    <property type="entry name" value="DUF6266"/>
    <property type="match status" value="1"/>
</dbReference>
<dbReference type="EMBL" id="VSSQ01000546">
    <property type="protein sequence ID" value="MPL97229.1"/>
    <property type="molecule type" value="Genomic_DNA"/>
</dbReference>
<gene>
    <name evidence="1" type="ORF">SDC9_43417</name>
</gene>
<dbReference type="InterPro" id="IPR046233">
    <property type="entry name" value="DUF6266"/>
</dbReference>
<comment type="caution">
    <text evidence="1">The sequence shown here is derived from an EMBL/GenBank/DDBJ whole genome shotgun (WGS) entry which is preliminary data.</text>
</comment>
<proteinExistence type="predicted"/>
<evidence type="ECO:0000313" key="1">
    <source>
        <dbReference type="EMBL" id="MPL97229.1"/>
    </source>
</evidence>
<sequence>MGKINLGILGSFSGKVGNVVGGSWKGISYMRAKASSVANPRTDAQMGQRSKFALVLGILKPITGFIRVGYKRYTTKQTAFNAAMSYILNNAITGAFPDFSVDLSKVLVSRGNLTTASNAAVLATGGSIGLTWDDNSGANMANATDKALVLVLNPLRAEAVYETAGNARTTGAQEIAVPAEWLGESVEVFLGFITEDGKDLANSVYLGSVEVA</sequence>
<protein>
    <submittedName>
        <fullName evidence="1">Uncharacterized protein</fullName>
    </submittedName>
</protein>
<dbReference type="AlphaFoldDB" id="A0A644W0I9"/>
<organism evidence="1">
    <name type="scientific">bioreactor metagenome</name>
    <dbReference type="NCBI Taxonomy" id="1076179"/>
    <lineage>
        <taxon>unclassified sequences</taxon>
        <taxon>metagenomes</taxon>
        <taxon>ecological metagenomes</taxon>
    </lineage>
</organism>